<organism evidence="1 2">
    <name type="scientific">Caerostris extrusa</name>
    <name type="common">Bark spider</name>
    <name type="synonym">Caerostris bankana</name>
    <dbReference type="NCBI Taxonomy" id="172846"/>
    <lineage>
        <taxon>Eukaryota</taxon>
        <taxon>Metazoa</taxon>
        <taxon>Ecdysozoa</taxon>
        <taxon>Arthropoda</taxon>
        <taxon>Chelicerata</taxon>
        <taxon>Arachnida</taxon>
        <taxon>Araneae</taxon>
        <taxon>Araneomorphae</taxon>
        <taxon>Entelegynae</taxon>
        <taxon>Araneoidea</taxon>
        <taxon>Araneidae</taxon>
        <taxon>Caerostris</taxon>
    </lineage>
</organism>
<name>A0AAV4SAC5_CAEEX</name>
<evidence type="ECO:0000313" key="2">
    <source>
        <dbReference type="Proteomes" id="UP001054945"/>
    </source>
</evidence>
<proteinExistence type="predicted"/>
<dbReference type="AlphaFoldDB" id="A0AAV4SAC5"/>
<protein>
    <submittedName>
        <fullName evidence="1">Uncharacterized protein</fullName>
    </submittedName>
</protein>
<dbReference type="EMBL" id="BPLR01009343">
    <property type="protein sequence ID" value="GIY31228.1"/>
    <property type="molecule type" value="Genomic_DNA"/>
</dbReference>
<evidence type="ECO:0000313" key="1">
    <source>
        <dbReference type="EMBL" id="GIY31228.1"/>
    </source>
</evidence>
<keyword evidence="2" id="KW-1185">Reference proteome</keyword>
<gene>
    <name evidence="1" type="ORF">CEXT_454711</name>
</gene>
<dbReference type="Proteomes" id="UP001054945">
    <property type="component" value="Unassembled WGS sequence"/>
</dbReference>
<comment type="caution">
    <text evidence="1">The sequence shown here is derived from an EMBL/GenBank/DDBJ whole genome shotgun (WGS) entry which is preliminary data.</text>
</comment>
<reference evidence="1 2" key="1">
    <citation type="submission" date="2021-06" db="EMBL/GenBank/DDBJ databases">
        <title>Caerostris extrusa draft genome.</title>
        <authorList>
            <person name="Kono N."/>
            <person name="Arakawa K."/>
        </authorList>
    </citation>
    <scope>NUCLEOTIDE SEQUENCE [LARGE SCALE GENOMIC DNA]</scope>
</reference>
<sequence length="79" mass="8682">MTSVIVTRDLSTELLSSPNPKPGTPVANRLFRHGAKERQEKGTYTAFETEIVVSDPDRNSTSAVDTLVFAHLPLPKDDD</sequence>
<accession>A0AAV4SAC5</accession>